<evidence type="ECO:0000256" key="11">
    <source>
        <dbReference type="SAM" id="Phobius"/>
    </source>
</evidence>
<evidence type="ECO:0000256" key="4">
    <source>
        <dbReference type="ARBA" id="ARBA00022723"/>
    </source>
</evidence>
<keyword evidence="5" id="KW-0863">Zinc-finger</keyword>
<dbReference type="GO" id="GO:0016740">
    <property type="term" value="F:transferase activity"/>
    <property type="evidence" value="ECO:0007669"/>
    <property type="project" value="UniProtKB-KW"/>
</dbReference>
<keyword evidence="2" id="KW-0808">Transferase</keyword>
<keyword evidence="7" id="KW-0862">Zinc</keyword>
<protein>
    <recommendedName>
        <fullName evidence="12">RING-CH-type domain-containing protein</fullName>
    </recommendedName>
</protein>
<dbReference type="SUPFAM" id="SSF57850">
    <property type="entry name" value="RING/U-box"/>
    <property type="match status" value="1"/>
</dbReference>
<feature type="region of interest" description="Disordered" evidence="10">
    <location>
        <begin position="411"/>
        <end position="430"/>
    </location>
</feature>
<evidence type="ECO:0000256" key="2">
    <source>
        <dbReference type="ARBA" id="ARBA00022679"/>
    </source>
</evidence>
<evidence type="ECO:0000256" key="9">
    <source>
        <dbReference type="ARBA" id="ARBA00023136"/>
    </source>
</evidence>
<evidence type="ECO:0000256" key="7">
    <source>
        <dbReference type="ARBA" id="ARBA00022833"/>
    </source>
</evidence>
<dbReference type="PANTHER" id="PTHR46065">
    <property type="entry name" value="E3 UBIQUITIN-PROTEIN LIGASE MARCH 2/3 FAMILY MEMBER"/>
    <property type="match status" value="1"/>
</dbReference>
<evidence type="ECO:0000256" key="8">
    <source>
        <dbReference type="ARBA" id="ARBA00022989"/>
    </source>
</evidence>
<evidence type="ECO:0000256" key="6">
    <source>
        <dbReference type="ARBA" id="ARBA00022786"/>
    </source>
</evidence>
<dbReference type="Pfam" id="PF12906">
    <property type="entry name" value="RINGv"/>
    <property type="match status" value="1"/>
</dbReference>
<keyword evidence="8 11" id="KW-1133">Transmembrane helix</keyword>
<evidence type="ECO:0000256" key="1">
    <source>
        <dbReference type="ARBA" id="ARBA00004141"/>
    </source>
</evidence>
<evidence type="ECO:0000259" key="12">
    <source>
        <dbReference type="PROSITE" id="PS51292"/>
    </source>
</evidence>
<dbReference type="EMBL" id="HACA01003553">
    <property type="protein sequence ID" value="CDW20914.1"/>
    <property type="molecule type" value="Transcribed_RNA"/>
</dbReference>
<dbReference type="GO" id="GO:0016020">
    <property type="term" value="C:membrane"/>
    <property type="evidence" value="ECO:0007669"/>
    <property type="project" value="UniProtKB-SubCell"/>
</dbReference>
<keyword evidence="3 11" id="KW-0812">Transmembrane</keyword>
<dbReference type="CDD" id="cd16495">
    <property type="entry name" value="RING_CH-C4HC3_MARCH"/>
    <property type="match status" value="1"/>
</dbReference>
<keyword evidence="9 11" id="KW-0472">Membrane</keyword>
<name>A0A0K2T4B8_LEPSM</name>
<sequence>MPPPPGLDEDDETLSLLANQDSPGLSLNSFRPIFATMEEEGSPSQELSHPRTLLILPEGHAEKTFYTVCTHSAGGGLSSSDDEVTNVVNDILTDINNDILIQSDENVISSGQISNSGSSNNNNCASSSVNTATTCGLHSNNYSNNVNSGNISIKGSSGKSGSLVVDVHINPDGSSLEEETSSEIEMRPSISAGSSVSSTSTVSSSNSSGGKVPSKHAINRFQRCYSDSSHSNQNGFRGKYTKWIKAQENADKIETLYDASTSSSSALPQTTSANNNLSSPLGIKSTFEPIGNRISAEGGGMSHRYRHFSESAYERFNLQEELFQFKQNFNNHYSRNRGLRSFENGVEQKQKSDPVKTDGVKFDIFGDESSNPDENIHKEPQDSENIFEDEEGLNSNGNINKSGIGISSLSASTSSLRGTSSSSVPNHHHPLYPLPPSSSIPVAPSCMGTLQSDSSSVEEDDLYRGRLPPPFSSVLVETGSCLSNSSSTVSLPACRICQLPSMEPNNQLISPCRCLGSIRYVHNNCLLKWLEVSSKRRNGTASCELCQYQYLRHKKFVITHWRFPECSFRDKILHLFFIISVCLMITCAAVTILCFKEDRGPYRKVNSNQGELTSTEMITLSCGVLFFFAFFIAMYVEVKAKNTVYQLICKFFYMNHEWSVEEYDRRRDLMCSKSSPKNESTSCLA</sequence>
<comment type="subcellular location">
    <subcellularLocation>
        <location evidence="1">Membrane</location>
        <topology evidence="1">Multi-pass membrane protein</topology>
    </subcellularLocation>
</comment>
<feature type="transmembrane region" description="Helical" evidence="11">
    <location>
        <begin position="572"/>
        <end position="595"/>
    </location>
</feature>
<feature type="compositionally biased region" description="Low complexity" evidence="10">
    <location>
        <begin position="411"/>
        <end position="425"/>
    </location>
</feature>
<accession>A0A0K2T4B8</accession>
<evidence type="ECO:0000313" key="13">
    <source>
        <dbReference type="EMBL" id="CDW20914.1"/>
    </source>
</evidence>
<dbReference type="InterPro" id="IPR011016">
    <property type="entry name" value="Znf_RING-CH"/>
</dbReference>
<dbReference type="GO" id="GO:0008270">
    <property type="term" value="F:zinc ion binding"/>
    <property type="evidence" value="ECO:0007669"/>
    <property type="project" value="UniProtKB-KW"/>
</dbReference>
<reference evidence="13" key="1">
    <citation type="submission" date="2014-05" db="EMBL/GenBank/DDBJ databases">
        <authorList>
            <person name="Chronopoulou M."/>
        </authorList>
    </citation>
    <scope>NUCLEOTIDE SEQUENCE</scope>
    <source>
        <tissue evidence="13">Whole organism</tissue>
    </source>
</reference>
<evidence type="ECO:0000256" key="3">
    <source>
        <dbReference type="ARBA" id="ARBA00022692"/>
    </source>
</evidence>
<dbReference type="InterPro" id="IPR013083">
    <property type="entry name" value="Znf_RING/FYVE/PHD"/>
</dbReference>
<dbReference type="PROSITE" id="PS51292">
    <property type="entry name" value="ZF_RING_CH"/>
    <property type="match status" value="1"/>
</dbReference>
<feature type="transmembrane region" description="Helical" evidence="11">
    <location>
        <begin position="616"/>
        <end position="636"/>
    </location>
</feature>
<dbReference type="Gene3D" id="3.30.40.10">
    <property type="entry name" value="Zinc/RING finger domain, C3HC4 (zinc finger)"/>
    <property type="match status" value="1"/>
</dbReference>
<feature type="region of interest" description="Disordered" evidence="10">
    <location>
        <begin position="171"/>
        <end position="214"/>
    </location>
</feature>
<evidence type="ECO:0000256" key="10">
    <source>
        <dbReference type="SAM" id="MobiDB-lite"/>
    </source>
</evidence>
<dbReference type="PANTHER" id="PTHR46065:SF3">
    <property type="entry name" value="FI20425P1"/>
    <property type="match status" value="1"/>
</dbReference>
<feature type="compositionally biased region" description="Low complexity" evidence="10">
    <location>
        <begin position="189"/>
        <end position="212"/>
    </location>
</feature>
<organism evidence="13">
    <name type="scientific">Lepeophtheirus salmonis</name>
    <name type="common">Salmon louse</name>
    <name type="synonym">Caligus salmonis</name>
    <dbReference type="NCBI Taxonomy" id="72036"/>
    <lineage>
        <taxon>Eukaryota</taxon>
        <taxon>Metazoa</taxon>
        <taxon>Ecdysozoa</taxon>
        <taxon>Arthropoda</taxon>
        <taxon>Crustacea</taxon>
        <taxon>Multicrustacea</taxon>
        <taxon>Hexanauplia</taxon>
        <taxon>Copepoda</taxon>
        <taxon>Siphonostomatoida</taxon>
        <taxon>Caligidae</taxon>
        <taxon>Lepeophtheirus</taxon>
    </lineage>
</organism>
<dbReference type="SMART" id="SM00744">
    <property type="entry name" value="RINGv"/>
    <property type="match status" value="1"/>
</dbReference>
<keyword evidence="4" id="KW-0479">Metal-binding</keyword>
<feature type="region of interest" description="Disordered" evidence="10">
    <location>
        <begin position="345"/>
        <end position="381"/>
    </location>
</feature>
<dbReference type="OrthoDB" id="264354at2759"/>
<proteinExistence type="predicted"/>
<keyword evidence="6" id="KW-0833">Ubl conjugation pathway</keyword>
<dbReference type="AlphaFoldDB" id="A0A0K2T4B8"/>
<evidence type="ECO:0000256" key="5">
    <source>
        <dbReference type="ARBA" id="ARBA00022771"/>
    </source>
</evidence>
<feature type="compositionally biased region" description="Basic and acidic residues" evidence="10">
    <location>
        <begin position="346"/>
        <end position="361"/>
    </location>
</feature>
<feature type="domain" description="RING-CH-type" evidence="12">
    <location>
        <begin position="486"/>
        <end position="553"/>
    </location>
</feature>